<reference evidence="2" key="1">
    <citation type="submission" date="2016-11" db="UniProtKB">
        <authorList>
            <consortium name="WormBaseParasite"/>
        </authorList>
    </citation>
    <scope>IDENTIFICATION</scope>
</reference>
<accession>A0A1I8C150</accession>
<dbReference type="AlphaFoldDB" id="A0A1I8C150"/>
<evidence type="ECO:0000313" key="1">
    <source>
        <dbReference type="Proteomes" id="UP000095281"/>
    </source>
</evidence>
<dbReference type="Proteomes" id="UP000095281">
    <property type="component" value="Unplaced"/>
</dbReference>
<name>A0A1I8C150_MELHA</name>
<protein>
    <submittedName>
        <fullName evidence="2">NB-ARC domain-containing protein</fullName>
    </submittedName>
</protein>
<proteinExistence type="predicted"/>
<organism evidence="1 2">
    <name type="scientific">Meloidogyne hapla</name>
    <name type="common">Root-knot nematode worm</name>
    <dbReference type="NCBI Taxonomy" id="6305"/>
    <lineage>
        <taxon>Eukaryota</taxon>
        <taxon>Metazoa</taxon>
        <taxon>Ecdysozoa</taxon>
        <taxon>Nematoda</taxon>
        <taxon>Chromadorea</taxon>
        <taxon>Rhabditida</taxon>
        <taxon>Tylenchina</taxon>
        <taxon>Tylenchomorpha</taxon>
        <taxon>Tylenchoidea</taxon>
        <taxon>Meloidogynidae</taxon>
        <taxon>Meloidogyninae</taxon>
        <taxon>Meloidogyne</taxon>
    </lineage>
</organism>
<dbReference type="WBParaSite" id="MhA1_Contig91.frz3.gene20">
    <property type="protein sequence ID" value="MhA1_Contig91.frz3.gene20"/>
    <property type="gene ID" value="MhA1_Contig91.frz3.gene20"/>
</dbReference>
<evidence type="ECO:0000313" key="2">
    <source>
        <dbReference type="WBParaSite" id="MhA1_Contig91.frz3.gene20"/>
    </source>
</evidence>
<keyword evidence="1" id="KW-1185">Reference proteome</keyword>
<sequence>MNSSDGSTDSAIVTNCSTPDQPLVLNRDEVAKRLGLPSEVGHFFETVKYNEEDPILIIDWKEMGRERKDMILRFMAERGAEVVHTCGTVVRFKDWKLFRSIQKELRKAHPRAFFSSCAETTYSREQTISTKVITFFSPSKFLYDEDQYFEV</sequence>